<evidence type="ECO:0000313" key="3">
    <source>
        <dbReference type="Proteomes" id="UP000679126"/>
    </source>
</evidence>
<keyword evidence="3" id="KW-1185">Reference proteome</keyword>
<dbReference type="RefSeq" id="WP_209144525.1">
    <property type="nucleotide sequence ID" value="NZ_JAGHKP010000001.1"/>
</dbReference>
<evidence type="ECO:0000313" key="2">
    <source>
        <dbReference type="EMBL" id="MBO9151893.1"/>
    </source>
</evidence>
<name>A0ABS3YB42_9BACT</name>
<feature type="compositionally biased region" description="Polar residues" evidence="1">
    <location>
        <begin position="1"/>
        <end position="15"/>
    </location>
</feature>
<proteinExistence type="predicted"/>
<dbReference type="EMBL" id="JAGHKP010000001">
    <property type="protein sequence ID" value="MBO9151893.1"/>
    <property type="molecule type" value="Genomic_DNA"/>
</dbReference>
<evidence type="ECO:0000256" key="1">
    <source>
        <dbReference type="SAM" id="MobiDB-lite"/>
    </source>
</evidence>
<gene>
    <name evidence="2" type="ORF">J7I43_06715</name>
</gene>
<accession>A0ABS3YB42</accession>
<protein>
    <submittedName>
        <fullName evidence="2">Uncharacterized protein</fullName>
    </submittedName>
</protein>
<reference evidence="3" key="1">
    <citation type="submission" date="2021-03" db="EMBL/GenBank/DDBJ databases">
        <title>Assistant Professor.</title>
        <authorList>
            <person name="Huq M.A."/>
        </authorList>
    </citation>
    <scope>NUCLEOTIDE SEQUENCE [LARGE SCALE GENOMIC DNA]</scope>
    <source>
        <strain evidence="3">MAH-28</strain>
    </source>
</reference>
<comment type="caution">
    <text evidence="2">The sequence shown here is derived from an EMBL/GenBank/DDBJ whole genome shotgun (WGS) entry which is preliminary data.</text>
</comment>
<dbReference type="Proteomes" id="UP000679126">
    <property type="component" value="Unassembled WGS sequence"/>
</dbReference>
<feature type="region of interest" description="Disordered" evidence="1">
    <location>
        <begin position="1"/>
        <end position="23"/>
    </location>
</feature>
<organism evidence="2 3">
    <name type="scientific">Chitinophaga chungangae</name>
    <dbReference type="NCBI Taxonomy" id="2821488"/>
    <lineage>
        <taxon>Bacteria</taxon>
        <taxon>Pseudomonadati</taxon>
        <taxon>Bacteroidota</taxon>
        <taxon>Chitinophagia</taxon>
        <taxon>Chitinophagales</taxon>
        <taxon>Chitinophagaceae</taxon>
        <taxon>Chitinophaga</taxon>
    </lineage>
</organism>
<sequence>MTNTNGQCKGESPNSPAIPEDSKYEAKVREIAEEIFHKSPDVKCFRWEGCAIQFHEAENFIPLARAVRNNMAEAFKNGFESATKLFGMTLDDYTYLMDKELIELGLIPPPAQLEESGK</sequence>